<comment type="pathway">
    <text evidence="2">Porphyrin-containing compound metabolism; siroheme biosynthesis; sirohydrochlorin from precorrin-2: step 1/1.</text>
</comment>
<dbReference type="eggNOG" id="COG2099">
    <property type="taxonomic scope" value="Bacteria"/>
</dbReference>
<dbReference type="EC" id="1.3.1.76" evidence="3"/>
<evidence type="ECO:0000256" key="5">
    <source>
        <dbReference type="ARBA" id="ARBA00023002"/>
    </source>
</evidence>
<keyword evidence="10" id="KW-1185">Reference proteome</keyword>
<dbReference type="PANTHER" id="PTHR36925:SF1">
    <property type="entry name" value="COBALT-PRECORRIN-6A REDUCTASE"/>
    <property type="match status" value="1"/>
</dbReference>
<dbReference type="STRING" id="2754.EH55_11555"/>
<dbReference type="SUPFAM" id="SSF51735">
    <property type="entry name" value="NAD(P)-binding Rossmann-fold domains"/>
    <property type="match status" value="1"/>
</dbReference>
<dbReference type="GO" id="GO:0043115">
    <property type="term" value="F:precorrin-2 dehydrogenase activity"/>
    <property type="evidence" value="ECO:0007669"/>
    <property type="project" value="UniProtKB-EC"/>
</dbReference>
<keyword evidence="5" id="KW-0560">Oxidoreductase</keyword>
<dbReference type="RefSeq" id="WP_037978432.1">
    <property type="nucleotide sequence ID" value="NZ_JAWRIX010000044.1"/>
</dbReference>
<dbReference type="PROSITE" id="PS51014">
    <property type="entry name" value="COBK_CBIJ"/>
    <property type="match status" value="1"/>
</dbReference>
<dbReference type="InterPro" id="IPR003723">
    <property type="entry name" value="Precorrin-6x_reduct"/>
</dbReference>
<dbReference type="GeneID" id="90984614"/>
<comment type="caution">
    <text evidence="9">The sequence shown here is derived from an EMBL/GenBank/DDBJ whole genome shotgun (WGS) entry which is preliminary data.</text>
</comment>
<dbReference type="UniPathway" id="UPA00148"/>
<evidence type="ECO:0000256" key="2">
    <source>
        <dbReference type="ARBA" id="ARBA00005010"/>
    </source>
</evidence>
<evidence type="ECO:0000256" key="8">
    <source>
        <dbReference type="ARBA" id="ARBA00047561"/>
    </source>
</evidence>
<dbReference type="GO" id="GO:0019354">
    <property type="term" value="P:siroheme biosynthetic process"/>
    <property type="evidence" value="ECO:0007669"/>
    <property type="project" value="UniProtKB-UniPathway"/>
</dbReference>
<organism evidence="9 10">
    <name type="scientific">Synergistes jonesii</name>
    <dbReference type="NCBI Taxonomy" id="2754"/>
    <lineage>
        <taxon>Bacteria</taxon>
        <taxon>Thermotogati</taxon>
        <taxon>Synergistota</taxon>
        <taxon>Synergistia</taxon>
        <taxon>Synergistales</taxon>
        <taxon>Synergistaceae</taxon>
        <taxon>Synergistes</taxon>
    </lineage>
</organism>
<dbReference type="eggNOG" id="COG1648">
    <property type="taxonomic scope" value="Bacteria"/>
</dbReference>
<evidence type="ECO:0000256" key="6">
    <source>
        <dbReference type="ARBA" id="ARBA00023027"/>
    </source>
</evidence>
<dbReference type="OrthoDB" id="9780707at2"/>
<keyword evidence="6" id="KW-0520">NAD</keyword>
<dbReference type="UniPathway" id="UPA00262">
    <property type="reaction ID" value="UER00222"/>
</dbReference>
<dbReference type="NCBIfam" id="TIGR00715">
    <property type="entry name" value="precor6x_red"/>
    <property type="match status" value="1"/>
</dbReference>
<protein>
    <recommendedName>
        <fullName evidence="3">precorrin-2 dehydrogenase</fullName>
        <ecNumber evidence="3">1.3.1.76</ecNumber>
    </recommendedName>
</protein>
<dbReference type="InterPro" id="IPR006367">
    <property type="entry name" value="Sirohaem_synthase_N"/>
</dbReference>
<name>A0A073INW1_9BACT</name>
<evidence type="ECO:0000256" key="3">
    <source>
        <dbReference type="ARBA" id="ARBA00012400"/>
    </source>
</evidence>
<dbReference type="InterPro" id="IPR036291">
    <property type="entry name" value="NAD(P)-bd_dom_sf"/>
</dbReference>
<comment type="catalytic activity">
    <reaction evidence="8">
        <text>precorrin-2 + NAD(+) = sirohydrochlorin + NADH + 2 H(+)</text>
        <dbReference type="Rhea" id="RHEA:15613"/>
        <dbReference type="ChEBI" id="CHEBI:15378"/>
        <dbReference type="ChEBI" id="CHEBI:57540"/>
        <dbReference type="ChEBI" id="CHEBI:57945"/>
        <dbReference type="ChEBI" id="CHEBI:58351"/>
        <dbReference type="ChEBI" id="CHEBI:58827"/>
        <dbReference type="EC" id="1.3.1.76"/>
    </reaction>
</comment>
<accession>A0A073INW1</accession>
<dbReference type="GO" id="GO:0016994">
    <property type="term" value="F:precorrin-6A reductase activity"/>
    <property type="evidence" value="ECO:0007669"/>
    <property type="project" value="InterPro"/>
</dbReference>
<dbReference type="Proteomes" id="UP000027665">
    <property type="component" value="Unassembled WGS sequence"/>
</dbReference>
<dbReference type="PANTHER" id="PTHR36925">
    <property type="entry name" value="COBALT-PRECORRIN-6A REDUCTASE"/>
    <property type="match status" value="1"/>
</dbReference>
<proteinExistence type="predicted"/>
<sequence length="413" mass="44240">MEKKVLLFGGTSEGRELTRFGLPMIYSAATEYGAELARGAENTEIVVGRMDAREMKKFIDESHVACVIDATHPYAAGASENIRAACAACSVPLMRVLRRASEARRASLLVKSAAEAAEHIEKTSGNVLLTTGSKELAAFARVSDRSRLFVRVLPDPDVIKKCAELGFDSGHIIAMQGPFSAAMNEEMLRMTGARWLVTKDGGAAGGTGAKMDAAEKCGVSVIMIERPREEDGHSCAEALLWARRQLGLPRPPLFPMLTDLEGRSAVIAGGGAVAARRAATLIRCGAEVTVVSPEFCRELEELKCGLVRRKWEEADLDGASLAVAATDDREVNSEIGAAAKRRGIPVSVADNAAACSFFFPSLVTCGEASASVSAGALSPALTRRLAERLRSVWEEWVKEERSAVEGEKDKKNE</sequence>
<dbReference type="NCBIfam" id="TIGR01470">
    <property type="entry name" value="cysG_Nterm"/>
    <property type="match status" value="1"/>
</dbReference>
<evidence type="ECO:0000256" key="4">
    <source>
        <dbReference type="ARBA" id="ARBA00022573"/>
    </source>
</evidence>
<evidence type="ECO:0000313" key="9">
    <source>
        <dbReference type="EMBL" id="KEJ91181.1"/>
    </source>
</evidence>
<evidence type="ECO:0000313" key="10">
    <source>
        <dbReference type="Proteomes" id="UP000027665"/>
    </source>
</evidence>
<dbReference type="Pfam" id="PF02571">
    <property type="entry name" value="CbiJ"/>
    <property type="match status" value="1"/>
</dbReference>
<reference evidence="9 10" key="1">
    <citation type="submission" date="2014-04" db="EMBL/GenBank/DDBJ databases">
        <title>Draft Genome Sequence of Synergistes jonesii.</title>
        <authorList>
            <person name="Coil D.A."/>
            <person name="Eisen J.A."/>
            <person name="Holland-Moritz H.E."/>
        </authorList>
    </citation>
    <scope>NUCLEOTIDE SEQUENCE [LARGE SCALE GENOMIC DNA]</scope>
    <source>
        <strain evidence="9 10">78-1</strain>
    </source>
</reference>
<evidence type="ECO:0000256" key="1">
    <source>
        <dbReference type="ARBA" id="ARBA00004953"/>
    </source>
</evidence>
<keyword evidence="4" id="KW-0169">Cobalamin biosynthesis</keyword>
<keyword evidence="7" id="KW-0627">Porphyrin biosynthesis</keyword>
<dbReference type="AlphaFoldDB" id="A0A073INW1"/>
<evidence type="ECO:0000256" key="7">
    <source>
        <dbReference type="ARBA" id="ARBA00023244"/>
    </source>
</evidence>
<comment type="pathway">
    <text evidence="1">Cofactor biosynthesis; adenosylcobalamin biosynthesis.</text>
</comment>
<dbReference type="Pfam" id="PF13241">
    <property type="entry name" value="NAD_binding_7"/>
    <property type="match status" value="1"/>
</dbReference>
<gene>
    <name evidence="9" type="ORF">EH55_11555</name>
</gene>
<dbReference type="PATRIC" id="fig|2754.20.peg.1120"/>
<dbReference type="GO" id="GO:0009236">
    <property type="term" value="P:cobalamin biosynthetic process"/>
    <property type="evidence" value="ECO:0007669"/>
    <property type="project" value="UniProtKB-UniPathway"/>
</dbReference>
<dbReference type="Gene3D" id="3.40.50.720">
    <property type="entry name" value="NAD(P)-binding Rossmann-like Domain"/>
    <property type="match status" value="1"/>
</dbReference>
<dbReference type="EMBL" id="JMKI01000054">
    <property type="protein sequence ID" value="KEJ91181.1"/>
    <property type="molecule type" value="Genomic_DNA"/>
</dbReference>